<dbReference type="Proteomes" id="UP000317178">
    <property type="component" value="Chromosome"/>
</dbReference>
<dbReference type="RefSeq" id="WP_144992386.1">
    <property type="nucleotide sequence ID" value="NZ_CP036281.1"/>
</dbReference>
<evidence type="ECO:0000313" key="3">
    <source>
        <dbReference type="EMBL" id="QDU78545.1"/>
    </source>
</evidence>
<feature type="region of interest" description="Disordered" evidence="1">
    <location>
        <begin position="1"/>
        <end position="22"/>
    </location>
</feature>
<keyword evidence="4" id="KW-1185">Reference proteome</keyword>
<gene>
    <name evidence="3" type="ORF">Pla110_02490</name>
</gene>
<reference evidence="3 4" key="1">
    <citation type="submission" date="2019-02" db="EMBL/GenBank/DDBJ databases">
        <title>Deep-cultivation of Planctomycetes and their phenomic and genomic characterization uncovers novel biology.</title>
        <authorList>
            <person name="Wiegand S."/>
            <person name="Jogler M."/>
            <person name="Boedeker C."/>
            <person name="Pinto D."/>
            <person name="Vollmers J."/>
            <person name="Rivas-Marin E."/>
            <person name="Kohn T."/>
            <person name="Peeters S.H."/>
            <person name="Heuer A."/>
            <person name="Rast P."/>
            <person name="Oberbeckmann S."/>
            <person name="Bunk B."/>
            <person name="Jeske O."/>
            <person name="Meyerdierks A."/>
            <person name="Storesund J.E."/>
            <person name="Kallscheuer N."/>
            <person name="Luecker S."/>
            <person name="Lage O.M."/>
            <person name="Pohl T."/>
            <person name="Merkel B.J."/>
            <person name="Hornburger P."/>
            <person name="Mueller R.-W."/>
            <person name="Bruemmer F."/>
            <person name="Labrenz M."/>
            <person name="Spormann A.M."/>
            <person name="Op den Camp H."/>
            <person name="Overmann J."/>
            <person name="Amann R."/>
            <person name="Jetten M.S.M."/>
            <person name="Mascher T."/>
            <person name="Medema M.H."/>
            <person name="Devos D.P."/>
            <person name="Kaster A.-K."/>
            <person name="Ovreas L."/>
            <person name="Rohde M."/>
            <person name="Galperin M.Y."/>
            <person name="Jogler C."/>
        </authorList>
    </citation>
    <scope>NUCLEOTIDE SEQUENCE [LARGE SCALE GENOMIC DNA]</scope>
    <source>
        <strain evidence="3 4">Pla110</strain>
    </source>
</reference>
<dbReference type="EMBL" id="CP036281">
    <property type="protein sequence ID" value="QDU78545.1"/>
    <property type="molecule type" value="Genomic_DNA"/>
</dbReference>
<sequence>MNAELNSDAPAMEPSLPSPRPKKSRWRTLLQLVLVVVIFGSGVVTGGALAMRMVRHKMKNFELESETMIERIHERLVWKYDLNEEQSAEAKQIVRNKIEDLIALRQEFRPRLAAEMGSFENEIAAIMDESQQTEWRENFRHFCEITFPGVYKPDAESGE</sequence>
<proteinExistence type="predicted"/>
<name>A0A518CH40_9PLAN</name>
<dbReference type="KEGG" id="plon:Pla110_02490"/>
<keyword evidence="2" id="KW-1133">Transmembrane helix</keyword>
<organism evidence="3 4">
    <name type="scientific">Polystyrenella longa</name>
    <dbReference type="NCBI Taxonomy" id="2528007"/>
    <lineage>
        <taxon>Bacteria</taxon>
        <taxon>Pseudomonadati</taxon>
        <taxon>Planctomycetota</taxon>
        <taxon>Planctomycetia</taxon>
        <taxon>Planctomycetales</taxon>
        <taxon>Planctomycetaceae</taxon>
        <taxon>Polystyrenella</taxon>
    </lineage>
</organism>
<keyword evidence="2" id="KW-0472">Membrane</keyword>
<protein>
    <submittedName>
        <fullName evidence="3">Uncharacterized protein</fullName>
    </submittedName>
</protein>
<evidence type="ECO:0000256" key="1">
    <source>
        <dbReference type="SAM" id="MobiDB-lite"/>
    </source>
</evidence>
<evidence type="ECO:0000313" key="4">
    <source>
        <dbReference type="Proteomes" id="UP000317178"/>
    </source>
</evidence>
<keyword evidence="2" id="KW-0812">Transmembrane</keyword>
<accession>A0A518CH40</accession>
<dbReference type="AlphaFoldDB" id="A0A518CH40"/>
<feature type="transmembrane region" description="Helical" evidence="2">
    <location>
        <begin position="29"/>
        <end position="51"/>
    </location>
</feature>
<evidence type="ECO:0000256" key="2">
    <source>
        <dbReference type="SAM" id="Phobius"/>
    </source>
</evidence>